<dbReference type="RefSeq" id="WP_332901316.1">
    <property type="nucleotide sequence ID" value="NZ_JBAGLP010000110.1"/>
</dbReference>
<feature type="transmembrane region" description="Helical" evidence="5">
    <location>
        <begin position="226"/>
        <end position="245"/>
    </location>
</feature>
<evidence type="ECO:0000259" key="6">
    <source>
        <dbReference type="PROSITE" id="PS51012"/>
    </source>
</evidence>
<organism evidence="7 8">
    <name type="scientific">Isoptericola haloaureus</name>
    <dbReference type="NCBI Taxonomy" id="1542902"/>
    <lineage>
        <taxon>Bacteria</taxon>
        <taxon>Bacillati</taxon>
        <taxon>Actinomycetota</taxon>
        <taxon>Actinomycetes</taxon>
        <taxon>Micrococcales</taxon>
        <taxon>Promicromonosporaceae</taxon>
        <taxon>Isoptericola</taxon>
    </lineage>
</organism>
<dbReference type="PROSITE" id="PS51012">
    <property type="entry name" value="ABC_TM2"/>
    <property type="match status" value="1"/>
</dbReference>
<feature type="transmembrane region" description="Helical" evidence="5">
    <location>
        <begin position="76"/>
        <end position="97"/>
    </location>
</feature>
<reference evidence="7" key="1">
    <citation type="journal article" date="2024" name="Antonie Van Leeuwenhoek">
        <title>Isoptericola haloaureus sp. nov., a dimorphic actinobacterium isolated from mangrove sediments of southeast India, implicating biosaline agricultural significance through nitrogen fixation and salt tolerance genes.</title>
        <authorList>
            <person name="Prathaban M."/>
            <person name="Prathiviraj R."/>
            <person name="Ravichandran M."/>
            <person name="Natarajan S.D."/>
            <person name="Sobanaa M."/>
            <person name="Hari Krishna Kumar S."/>
            <person name="Chandrasekar V."/>
            <person name="Selvin J."/>
        </authorList>
    </citation>
    <scope>NUCLEOTIDE SEQUENCE</scope>
    <source>
        <strain evidence="7">MP1014</strain>
    </source>
</reference>
<keyword evidence="4" id="KW-0997">Cell inner membrane</keyword>
<protein>
    <submittedName>
        <fullName evidence="7">ABC transporter permease</fullName>
    </submittedName>
</protein>
<evidence type="ECO:0000256" key="5">
    <source>
        <dbReference type="SAM" id="Phobius"/>
    </source>
</evidence>
<keyword evidence="5" id="KW-1133">Transmembrane helix</keyword>
<keyword evidence="5" id="KW-0812">Transmembrane</keyword>
<keyword evidence="8" id="KW-1185">Reference proteome</keyword>
<comment type="similarity">
    <text evidence="2">Belongs to the ABC-2 integral membrane protein family.</text>
</comment>
<proteinExistence type="inferred from homology"/>
<dbReference type="Proteomes" id="UP001310387">
    <property type="component" value="Unassembled WGS sequence"/>
</dbReference>
<dbReference type="InterPro" id="IPR047817">
    <property type="entry name" value="ABC2_TM_bact-type"/>
</dbReference>
<comment type="caution">
    <text evidence="7">The sequence shown here is derived from an EMBL/GenBank/DDBJ whole genome shotgun (WGS) entry which is preliminary data.</text>
</comment>
<keyword evidence="3" id="KW-0813">Transport</keyword>
<name>A0ABU7Z4Y3_9MICO</name>
<comment type="subcellular location">
    <subcellularLocation>
        <location evidence="1">Cell inner membrane</location>
        <topology evidence="1">Multi-pass membrane protein</topology>
    </subcellularLocation>
</comment>
<feature type="domain" description="ABC transmembrane type-2" evidence="6">
    <location>
        <begin position="73"/>
        <end position="310"/>
    </location>
</feature>
<sequence length="317" mass="35067">MDAHPEQVVRPPAPVVPPLTSSQRRALAAEYDLTAMGVRPKLTRYVRDLIRRRAFIHVLATSKAYANNQNNYLGQVWALLNPILNATVYVIIFGLLLDTSRGVENAVAFIVIGVFLFRFVQQSVSGGSKSIAGKTNLIRSLHFPRAVLPISTVLSQLATLLPALVAMCGIVLLSGLLPQYPVIPVTWQWLLLPCAVALMWIFNTGIAFIVARVVAITPDLDNVISFVMRFVMYGSGVIFPVTHYVDNLPGAWQSVLGPVLEYQPVAVYLYLGRSILTEEEAFPPDPTMWALGAGWAVLTFVLGFIVFWRGEERYGRD</sequence>
<evidence type="ECO:0000256" key="2">
    <source>
        <dbReference type="ARBA" id="ARBA00007783"/>
    </source>
</evidence>
<feature type="transmembrane region" description="Helical" evidence="5">
    <location>
        <begin position="103"/>
        <end position="120"/>
    </location>
</feature>
<evidence type="ECO:0000256" key="3">
    <source>
        <dbReference type="ARBA" id="ARBA00022448"/>
    </source>
</evidence>
<evidence type="ECO:0000256" key="1">
    <source>
        <dbReference type="ARBA" id="ARBA00004429"/>
    </source>
</evidence>
<dbReference type="PANTHER" id="PTHR30413:SF8">
    <property type="entry name" value="TRANSPORT PERMEASE PROTEIN"/>
    <property type="match status" value="1"/>
</dbReference>
<dbReference type="EMBL" id="JBAGLP010000110">
    <property type="protein sequence ID" value="MEG3614547.1"/>
    <property type="molecule type" value="Genomic_DNA"/>
</dbReference>
<gene>
    <name evidence="7" type="ORF">V5O49_05350</name>
</gene>
<feature type="transmembrane region" description="Helical" evidence="5">
    <location>
        <begin position="146"/>
        <end position="177"/>
    </location>
</feature>
<accession>A0ABU7Z4Y3</accession>
<feature type="transmembrane region" description="Helical" evidence="5">
    <location>
        <begin position="288"/>
        <end position="308"/>
    </location>
</feature>
<dbReference type="PANTHER" id="PTHR30413">
    <property type="entry name" value="INNER MEMBRANE TRANSPORT PERMEASE"/>
    <property type="match status" value="1"/>
</dbReference>
<feature type="transmembrane region" description="Helical" evidence="5">
    <location>
        <begin position="189"/>
        <end position="214"/>
    </location>
</feature>
<evidence type="ECO:0000256" key="4">
    <source>
        <dbReference type="ARBA" id="ARBA00022519"/>
    </source>
</evidence>
<evidence type="ECO:0000313" key="8">
    <source>
        <dbReference type="Proteomes" id="UP001310387"/>
    </source>
</evidence>
<evidence type="ECO:0000313" key="7">
    <source>
        <dbReference type="EMBL" id="MEG3614547.1"/>
    </source>
</evidence>
<reference evidence="7" key="2">
    <citation type="submission" date="2024-02" db="EMBL/GenBank/DDBJ databases">
        <authorList>
            <person name="Prathaban M."/>
            <person name="Mythili R."/>
            <person name="Sharmila Devi N."/>
            <person name="Sobanaa M."/>
            <person name="Prathiviraj R."/>
            <person name="Selvin J."/>
        </authorList>
    </citation>
    <scope>NUCLEOTIDE SEQUENCE</scope>
    <source>
        <strain evidence="7">MP1014</strain>
    </source>
</reference>
<keyword evidence="5" id="KW-0472">Membrane</keyword>
<keyword evidence="4" id="KW-1003">Cell membrane</keyword>